<keyword evidence="2" id="KW-1185">Reference proteome</keyword>
<comment type="caution">
    <text evidence="1">The sequence shown here is derived from an EMBL/GenBank/DDBJ whole genome shotgun (WGS) entry which is preliminary data.</text>
</comment>
<sequence length="54" mass="5962">MNSKAIYRSQLSMVRLGLPPMMFVLVLLLFSDADEMGPMVIAADNCESMGIVRV</sequence>
<gene>
    <name evidence="1" type="ORF">ZOSMA_111G00060</name>
</gene>
<organism evidence="1 2">
    <name type="scientific">Zostera marina</name>
    <name type="common">Eelgrass</name>
    <dbReference type="NCBI Taxonomy" id="29655"/>
    <lineage>
        <taxon>Eukaryota</taxon>
        <taxon>Viridiplantae</taxon>
        <taxon>Streptophyta</taxon>
        <taxon>Embryophyta</taxon>
        <taxon>Tracheophyta</taxon>
        <taxon>Spermatophyta</taxon>
        <taxon>Magnoliopsida</taxon>
        <taxon>Liliopsida</taxon>
        <taxon>Zosteraceae</taxon>
        <taxon>Zostera</taxon>
    </lineage>
</organism>
<reference evidence="2" key="1">
    <citation type="journal article" date="2016" name="Nature">
        <title>The genome of the seagrass Zostera marina reveals angiosperm adaptation to the sea.</title>
        <authorList>
            <person name="Olsen J.L."/>
            <person name="Rouze P."/>
            <person name="Verhelst B."/>
            <person name="Lin Y.-C."/>
            <person name="Bayer T."/>
            <person name="Collen J."/>
            <person name="Dattolo E."/>
            <person name="De Paoli E."/>
            <person name="Dittami S."/>
            <person name="Maumus F."/>
            <person name="Michel G."/>
            <person name="Kersting A."/>
            <person name="Lauritano C."/>
            <person name="Lohaus R."/>
            <person name="Toepel M."/>
            <person name="Tonon T."/>
            <person name="Vanneste K."/>
            <person name="Amirebrahimi M."/>
            <person name="Brakel J."/>
            <person name="Bostroem C."/>
            <person name="Chovatia M."/>
            <person name="Grimwood J."/>
            <person name="Jenkins J.W."/>
            <person name="Jueterbock A."/>
            <person name="Mraz A."/>
            <person name="Stam W.T."/>
            <person name="Tice H."/>
            <person name="Bornberg-Bauer E."/>
            <person name="Green P.J."/>
            <person name="Pearson G.A."/>
            <person name="Procaccini G."/>
            <person name="Duarte C.M."/>
            <person name="Schmutz J."/>
            <person name="Reusch T.B.H."/>
            <person name="Van de Peer Y."/>
        </authorList>
    </citation>
    <scope>NUCLEOTIDE SEQUENCE [LARGE SCALE GENOMIC DNA]</scope>
    <source>
        <strain evidence="2">cv. Finnish</strain>
    </source>
</reference>
<evidence type="ECO:0000313" key="2">
    <source>
        <dbReference type="Proteomes" id="UP000036987"/>
    </source>
</evidence>
<dbReference type="EMBL" id="LFYR01000129">
    <property type="protein sequence ID" value="KMZ75655.1"/>
    <property type="molecule type" value="Genomic_DNA"/>
</dbReference>
<evidence type="ECO:0000313" key="1">
    <source>
        <dbReference type="EMBL" id="KMZ75655.1"/>
    </source>
</evidence>
<name>A0A0K9Q5D7_ZOSMR</name>
<dbReference type="AlphaFoldDB" id="A0A0K9Q5D7"/>
<accession>A0A0K9Q5D7</accession>
<protein>
    <submittedName>
        <fullName evidence="1">Uncharacterized protein</fullName>
    </submittedName>
</protein>
<proteinExistence type="predicted"/>
<dbReference type="Proteomes" id="UP000036987">
    <property type="component" value="Unassembled WGS sequence"/>
</dbReference>